<gene>
    <name evidence="2" type="ORF">SRO942_LOCUS27975</name>
</gene>
<feature type="domain" description="Protein kinase" evidence="1">
    <location>
        <begin position="1"/>
        <end position="66"/>
    </location>
</feature>
<proteinExistence type="predicted"/>
<sequence length="66" mass="7910">HAIYFTRHKQVKLGNFEYAVTWISNDNIRPTNKCDIYSIGVLLWELVQRKLPFKGYSKEQLGDFYR</sequence>
<dbReference type="InterPro" id="IPR000719">
    <property type="entry name" value="Prot_kinase_dom"/>
</dbReference>
<dbReference type="AlphaFoldDB" id="A0A8S2PZK9"/>
<dbReference type="InterPro" id="IPR011009">
    <property type="entry name" value="Kinase-like_dom_sf"/>
</dbReference>
<dbReference type="OrthoDB" id="7869584at2759"/>
<dbReference type="Proteomes" id="UP000681722">
    <property type="component" value="Unassembled WGS sequence"/>
</dbReference>
<evidence type="ECO:0000259" key="1">
    <source>
        <dbReference type="PROSITE" id="PS50011"/>
    </source>
</evidence>
<reference evidence="2" key="1">
    <citation type="submission" date="2021-02" db="EMBL/GenBank/DDBJ databases">
        <authorList>
            <person name="Nowell W R."/>
        </authorList>
    </citation>
    <scope>NUCLEOTIDE SEQUENCE</scope>
</reference>
<name>A0A8S2PZK9_9BILA</name>
<dbReference type="GO" id="GO:0004672">
    <property type="term" value="F:protein kinase activity"/>
    <property type="evidence" value="ECO:0007669"/>
    <property type="project" value="InterPro"/>
</dbReference>
<evidence type="ECO:0000313" key="2">
    <source>
        <dbReference type="EMBL" id="CAF4078904.1"/>
    </source>
</evidence>
<dbReference type="EMBL" id="CAJOBC010028539">
    <property type="protein sequence ID" value="CAF4078904.1"/>
    <property type="molecule type" value="Genomic_DNA"/>
</dbReference>
<dbReference type="PROSITE" id="PS50011">
    <property type="entry name" value="PROTEIN_KINASE_DOM"/>
    <property type="match status" value="1"/>
</dbReference>
<organism evidence="2 3">
    <name type="scientific">Didymodactylos carnosus</name>
    <dbReference type="NCBI Taxonomy" id="1234261"/>
    <lineage>
        <taxon>Eukaryota</taxon>
        <taxon>Metazoa</taxon>
        <taxon>Spiralia</taxon>
        <taxon>Gnathifera</taxon>
        <taxon>Rotifera</taxon>
        <taxon>Eurotatoria</taxon>
        <taxon>Bdelloidea</taxon>
        <taxon>Philodinida</taxon>
        <taxon>Philodinidae</taxon>
        <taxon>Didymodactylos</taxon>
    </lineage>
</organism>
<evidence type="ECO:0000313" key="3">
    <source>
        <dbReference type="Proteomes" id="UP000681722"/>
    </source>
</evidence>
<feature type="non-terminal residue" evidence="2">
    <location>
        <position position="1"/>
    </location>
</feature>
<feature type="non-terminal residue" evidence="2">
    <location>
        <position position="66"/>
    </location>
</feature>
<accession>A0A8S2PZK9</accession>
<dbReference type="GO" id="GO:0005524">
    <property type="term" value="F:ATP binding"/>
    <property type="evidence" value="ECO:0007669"/>
    <property type="project" value="InterPro"/>
</dbReference>
<dbReference type="Gene3D" id="1.10.510.10">
    <property type="entry name" value="Transferase(Phosphotransferase) domain 1"/>
    <property type="match status" value="1"/>
</dbReference>
<protein>
    <recommendedName>
        <fullName evidence="1">Protein kinase domain-containing protein</fullName>
    </recommendedName>
</protein>
<comment type="caution">
    <text evidence="2">The sequence shown here is derived from an EMBL/GenBank/DDBJ whole genome shotgun (WGS) entry which is preliminary data.</text>
</comment>
<dbReference type="SUPFAM" id="SSF56112">
    <property type="entry name" value="Protein kinase-like (PK-like)"/>
    <property type="match status" value="1"/>
</dbReference>